<protein>
    <submittedName>
        <fullName evidence="1">Uncharacterized protein</fullName>
    </submittedName>
</protein>
<evidence type="ECO:0000313" key="1">
    <source>
        <dbReference type="EMBL" id="KAH6635892.1"/>
    </source>
</evidence>
<keyword evidence="2" id="KW-1185">Reference proteome</keyword>
<dbReference type="Proteomes" id="UP000724584">
    <property type="component" value="Unassembled WGS sequence"/>
</dbReference>
<name>A0ACB7PAE9_9PEZI</name>
<evidence type="ECO:0000313" key="2">
    <source>
        <dbReference type="Proteomes" id="UP000724584"/>
    </source>
</evidence>
<sequence length="686" mass="76779">MDLPAVSTLRAKVAKCTVQSQVELSCAKLRNKYFQVDLKQQPGLVFFDEPINDPIDLDPKENAAPGFGGIDFDELNKGVKAGPDLPVRSDVKWKVGVIGGGIGGLYASLILQDLGIDHEVSEATGRPGGRVWSHHFSSKPGDYYEVGAMLFPDIPIMTRTFRLLAHLGITRDTSAHPAQGCLIPYYFEGPNNPWLYNNILRTNTPSPVEFDPFRATVENGGIVDKRFVVMGYKEILKTVFQEWRERLVTDFHGTMAELLAMDRKAITLRSYMIERFGSEIQGPERDQAVANLYYMTNWVEAMSARTRHFDAAFVSWVILSLEFEYPALSAPAYNPEPIKDDLNQSLFQLEQHVHDYKWWVLNGGADIAAKRIAARLLKKPLYHTRVTGISHVQDLMKVTMVQSNDQDPETPPEPITKIYTDVITTTTMPCLSIMDLRNAGLTYGQREAIRVLSYDNAIKIGIKFQYRWWAEDKGIDKSGVGMTDRPTRVVVYPSHGLDAAPGESGVLIACYNCAQDASRLGGQLRNGGDQSLIFDIVMADLAAMHDYDEAELRKLVVSYHIHDWNRDPNVNGHFCLHGPGQFSSFFGHIRRPAAGGRLFVAGEGTSVFPGWIVGALNSSYRAIHQMLLCKLMRALDSREDMIYIWGLIKRLELNWGTGMEPEGEYDSDPVGTGGWEIFLVMCGEDV</sequence>
<reference evidence="1 2" key="1">
    <citation type="journal article" date="2021" name="Nat. Commun.">
        <title>Genetic determinants of endophytism in the Arabidopsis root mycobiome.</title>
        <authorList>
            <person name="Mesny F."/>
            <person name="Miyauchi S."/>
            <person name="Thiergart T."/>
            <person name="Pickel B."/>
            <person name="Atanasova L."/>
            <person name="Karlsson M."/>
            <person name="Huettel B."/>
            <person name="Barry K.W."/>
            <person name="Haridas S."/>
            <person name="Chen C."/>
            <person name="Bauer D."/>
            <person name="Andreopoulos W."/>
            <person name="Pangilinan J."/>
            <person name="LaButti K."/>
            <person name="Riley R."/>
            <person name="Lipzen A."/>
            <person name="Clum A."/>
            <person name="Drula E."/>
            <person name="Henrissat B."/>
            <person name="Kohler A."/>
            <person name="Grigoriev I.V."/>
            <person name="Martin F.M."/>
            <person name="Hacquard S."/>
        </authorList>
    </citation>
    <scope>NUCLEOTIDE SEQUENCE [LARGE SCALE GENOMIC DNA]</scope>
    <source>
        <strain evidence="1 2">MPI-SDFR-AT-0079</strain>
    </source>
</reference>
<comment type="caution">
    <text evidence="1">The sequence shown here is derived from an EMBL/GenBank/DDBJ whole genome shotgun (WGS) entry which is preliminary data.</text>
</comment>
<organism evidence="1 2">
    <name type="scientific">Chaetomium tenue</name>
    <dbReference type="NCBI Taxonomy" id="1854479"/>
    <lineage>
        <taxon>Eukaryota</taxon>
        <taxon>Fungi</taxon>
        <taxon>Dikarya</taxon>
        <taxon>Ascomycota</taxon>
        <taxon>Pezizomycotina</taxon>
        <taxon>Sordariomycetes</taxon>
        <taxon>Sordariomycetidae</taxon>
        <taxon>Sordariales</taxon>
        <taxon>Chaetomiaceae</taxon>
        <taxon>Chaetomium</taxon>
    </lineage>
</organism>
<gene>
    <name evidence="1" type="ORF">F5144DRAFT_160163</name>
</gene>
<dbReference type="EMBL" id="JAGIZQ010000003">
    <property type="protein sequence ID" value="KAH6635892.1"/>
    <property type="molecule type" value="Genomic_DNA"/>
</dbReference>
<proteinExistence type="predicted"/>
<accession>A0ACB7PAE9</accession>